<dbReference type="PROSITE" id="PS50928">
    <property type="entry name" value="ABC_TM1"/>
    <property type="match status" value="1"/>
</dbReference>
<evidence type="ECO:0000256" key="6">
    <source>
        <dbReference type="ARBA" id="ARBA00023136"/>
    </source>
</evidence>
<dbReference type="Proteomes" id="UP000306888">
    <property type="component" value="Unassembled WGS sequence"/>
</dbReference>
<feature type="transmembrane region" description="Helical" evidence="7">
    <location>
        <begin position="75"/>
        <end position="96"/>
    </location>
</feature>
<keyword evidence="10" id="KW-1185">Reference proteome</keyword>
<dbReference type="OrthoDB" id="9787837at2"/>
<feature type="transmembrane region" description="Helical" evidence="7">
    <location>
        <begin position="12"/>
        <end position="32"/>
    </location>
</feature>
<dbReference type="GO" id="GO:0005886">
    <property type="term" value="C:plasma membrane"/>
    <property type="evidence" value="ECO:0007669"/>
    <property type="project" value="UniProtKB-SubCell"/>
</dbReference>
<dbReference type="InterPro" id="IPR035906">
    <property type="entry name" value="MetI-like_sf"/>
</dbReference>
<comment type="subcellular location">
    <subcellularLocation>
        <location evidence="1 7">Cell membrane</location>
        <topology evidence="1 7">Multi-pass membrane protein</topology>
    </subcellularLocation>
</comment>
<gene>
    <name evidence="9" type="ORF">E5347_04340</name>
</gene>
<feature type="transmembrane region" description="Helical" evidence="7">
    <location>
        <begin position="108"/>
        <end position="130"/>
    </location>
</feature>
<proteinExistence type="inferred from homology"/>
<evidence type="ECO:0000313" key="9">
    <source>
        <dbReference type="EMBL" id="TGY44053.1"/>
    </source>
</evidence>
<evidence type="ECO:0000313" key="10">
    <source>
        <dbReference type="Proteomes" id="UP000306888"/>
    </source>
</evidence>
<dbReference type="SUPFAM" id="SSF161098">
    <property type="entry name" value="MetI-like"/>
    <property type="match status" value="1"/>
</dbReference>
<keyword evidence="6 7" id="KW-0472">Membrane</keyword>
<comment type="caution">
    <text evidence="9">The sequence shown here is derived from an EMBL/GenBank/DDBJ whole genome shotgun (WGS) entry which is preliminary data.</text>
</comment>
<comment type="similarity">
    <text evidence="7">Belongs to the binding-protein-dependent transport system permease family.</text>
</comment>
<dbReference type="PANTHER" id="PTHR43744:SF12">
    <property type="entry name" value="ABC TRANSPORTER PERMEASE PROTEIN MG189-RELATED"/>
    <property type="match status" value="1"/>
</dbReference>
<name>A0A4S2DS45_9CLOT</name>
<evidence type="ECO:0000256" key="3">
    <source>
        <dbReference type="ARBA" id="ARBA00022475"/>
    </source>
</evidence>
<dbReference type="GO" id="GO:0055085">
    <property type="term" value="P:transmembrane transport"/>
    <property type="evidence" value="ECO:0007669"/>
    <property type="project" value="InterPro"/>
</dbReference>
<protein>
    <submittedName>
        <fullName evidence="9">Carbohydrate ABC transporter permease</fullName>
    </submittedName>
</protein>
<evidence type="ECO:0000256" key="5">
    <source>
        <dbReference type="ARBA" id="ARBA00022989"/>
    </source>
</evidence>
<dbReference type="Pfam" id="PF00528">
    <property type="entry name" value="BPD_transp_1"/>
    <property type="match status" value="1"/>
</dbReference>
<dbReference type="AlphaFoldDB" id="A0A4S2DS45"/>
<dbReference type="EMBL" id="SRYR01000001">
    <property type="protein sequence ID" value="TGY44053.1"/>
    <property type="molecule type" value="Genomic_DNA"/>
</dbReference>
<keyword evidence="2 7" id="KW-0813">Transport</keyword>
<dbReference type="PANTHER" id="PTHR43744">
    <property type="entry name" value="ABC TRANSPORTER PERMEASE PROTEIN MG189-RELATED-RELATED"/>
    <property type="match status" value="1"/>
</dbReference>
<feature type="transmembrane region" description="Helical" evidence="7">
    <location>
        <begin position="136"/>
        <end position="156"/>
    </location>
</feature>
<evidence type="ECO:0000256" key="4">
    <source>
        <dbReference type="ARBA" id="ARBA00022692"/>
    </source>
</evidence>
<keyword evidence="4 7" id="KW-0812">Transmembrane</keyword>
<accession>A0A4S2DS45</accession>
<dbReference type="InterPro" id="IPR000515">
    <property type="entry name" value="MetI-like"/>
</dbReference>
<evidence type="ECO:0000256" key="7">
    <source>
        <dbReference type="RuleBase" id="RU363032"/>
    </source>
</evidence>
<dbReference type="RefSeq" id="WP_136005002.1">
    <property type="nucleotide sequence ID" value="NZ_SRYR01000001.1"/>
</dbReference>
<dbReference type="CDD" id="cd06261">
    <property type="entry name" value="TM_PBP2"/>
    <property type="match status" value="1"/>
</dbReference>
<keyword evidence="5 7" id="KW-1133">Transmembrane helix</keyword>
<evidence type="ECO:0000256" key="2">
    <source>
        <dbReference type="ARBA" id="ARBA00022448"/>
    </source>
</evidence>
<organism evidence="9 10">
    <name type="scientific">Clostridium sartagoforme</name>
    <dbReference type="NCBI Taxonomy" id="84031"/>
    <lineage>
        <taxon>Bacteria</taxon>
        <taxon>Bacillati</taxon>
        <taxon>Bacillota</taxon>
        <taxon>Clostridia</taxon>
        <taxon>Eubacteriales</taxon>
        <taxon>Clostridiaceae</taxon>
        <taxon>Clostridium</taxon>
    </lineage>
</organism>
<feature type="transmembrane region" description="Helical" evidence="7">
    <location>
        <begin position="189"/>
        <end position="206"/>
    </location>
</feature>
<feature type="transmembrane region" description="Helical" evidence="7">
    <location>
        <begin position="238"/>
        <end position="261"/>
    </location>
</feature>
<evidence type="ECO:0000259" key="8">
    <source>
        <dbReference type="PROSITE" id="PS50928"/>
    </source>
</evidence>
<reference evidence="9 10" key="1">
    <citation type="submission" date="2019-04" db="EMBL/GenBank/DDBJ databases">
        <title>Microbes associate with the intestines of laboratory mice.</title>
        <authorList>
            <person name="Navarre W."/>
            <person name="Wong E."/>
            <person name="Huang K."/>
            <person name="Tropini C."/>
            <person name="Ng K."/>
            <person name="Yu B."/>
        </authorList>
    </citation>
    <scope>NUCLEOTIDE SEQUENCE [LARGE SCALE GENOMIC DNA]</scope>
    <source>
        <strain evidence="9 10">NM50_B9-20</strain>
    </source>
</reference>
<sequence>MDIKKIISKIGRTIISLIVFLVFFIPFYWMVITSIKSLSETLTFPPSFWAEKIQFENFTKALSTGPFLQYTKNSFIVTFATLILQFITVIPAAYAFARYKFKGSKLMFGLIMATMMIPAQLIFLPVFIMFSKWKMVNSYFSLVIPFASSAFGIFMLRQSFMQVPQELLEAARLDNSGEFKIMYKIMLPMARPTLITLGLLTFISTWNDYFWPLVLTTKDVMRTLPVGVAGIAQVDGGISYNILMAGSMILIIPVLIIYFFAQKHIIKAFTYIGDK</sequence>
<keyword evidence="3" id="KW-1003">Cell membrane</keyword>
<evidence type="ECO:0000256" key="1">
    <source>
        <dbReference type="ARBA" id="ARBA00004651"/>
    </source>
</evidence>
<dbReference type="Gene3D" id="1.10.3720.10">
    <property type="entry name" value="MetI-like"/>
    <property type="match status" value="1"/>
</dbReference>
<feature type="domain" description="ABC transmembrane type-1" evidence="8">
    <location>
        <begin position="71"/>
        <end position="261"/>
    </location>
</feature>